<evidence type="ECO:0000256" key="2">
    <source>
        <dbReference type="ARBA" id="ARBA00022448"/>
    </source>
</evidence>
<dbReference type="EMBL" id="QWET01000004">
    <property type="protein sequence ID" value="RIH66044.1"/>
    <property type="molecule type" value="Genomic_DNA"/>
</dbReference>
<evidence type="ECO:0000259" key="3">
    <source>
        <dbReference type="Pfam" id="PF25967"/>
    </source>
</evidence>
<dbReference type="GO" id="GO:0015679">
    <property type="term" value="P:plasma membrane copper ion transport"/>
    <property type="evidence" value="ECO:0007669"/>
    <property type="project" value="TreeGrafter"/>
</dbReference>
<dbReference type="GO" id="GO:0016020">
    <property type="term" value="C:membrane"/>
    <property type="evidence" value="ECO:0007669"/>
    <property type="project" value="InterPro"/>
</dbReference>
<dbReference type="SUPFAM" id="SSF111369">
    <property type="entry name" value="HlyD-like secretion proteins"/>
    <property type="match status" value="1"/>
</dbReference>
<comment type="similarity">
    <text evidence="1">Belongs to the membrane fusion protein (MFP) (TC 8.A.1) family.</text>
</comment>
<dbReference type="InterPro" id="IPR058627">
    <property type="entry name" value="MdtA-like_C"/>
</dbReference>
<dbReference type="AlphaFoldDB" id="A0A399D2D5"/>
<evidence type="ECO:0000256" key="1">
    <source>
        <dbReference type="ARBA" id="ARBA00009477"/>
    </source>
</evidence>
<dbReference type="Gene3D" id="1.10.287.470">
    <property type="entry name" value="Helix hairpin bin"/>
    <property type="match status" value="1"/>
</dbReference>
<reference evidence="4 5" key="1">
    <citation type="journal article" date="2015" name="Int. J. Syst. Evol. Microbiol.">
        <title>Mariniphaga sediminis sp. nov., isolated from coastal sediment.</title>
        <authorList>
            <person name="Wang F.Q."/>
            <person name="Shen Q.Y."/>
            <person name="Chen G.J."/>
            <person name="Du Z.J."/>
        </authorList>
    </citation>
    <scope>NUCLEOTIDE SEQUENCE [LARGE SCALE GENOMIC DNA]</scope>
    <source>
        <strain evidence="4 5">SY21</strain>
    </source>
</reference>
<evidence type="ECO:0000313" key="5">
    <source>
        <dbReference type="Proteomes" id="UP000266441"/>
    </source>
</evidence>
<dbReference type="GO" id="GO:0030313">
    <property type="term" value="C:cell envelope"/>
    <property type="evidence" value="ECO:0007669"/>
    <property type="project" value="TreeGrafter"/>
</dbReference>
<proteinExistence type="inferred from homology"/>
<gene>
    <name evidence="4" type="ORF">D1164_07220</name>
</gene>
<evidence type="ECO:0000313" key="4">
    <source>
        <dbReference type="EMBL" id="RIH66044.1"/>
    </source>
</evidence>
<dbReference type="InterPro" id="IPR006143">
    <property type="entry name" value="RND_pump_MFP"/>
</dbReference>
<dbReference type="Pfam" id="PF25967">
    <property type="entry name" value="RND-MFP_C"/>
    <property type="match status" value="1"/>
</dbReference>
<dbReference type="PANTHER" id="PTHR30097:SF4">
    <property type="entry name" value="SLR6042 PROTEIN"/>
    <property type="match status" value="1"/>
</dbReference>
<dbReference type="OrthoDB" id="9809068at2"/>
<feature type="domain" description="Multidrug resistance protein MdtA-like C-terminal permuted SH3" evidence="3">
    <location>
        <begin position="446"/>
        <end position="504"/>
    </location>
</feature>
<protein>
    <submittedName>
        <fullName evidence="4">Efflux RND transporter periplasmic adaptor subunit</fullName>
    </submittedName>
</protein>
<accession>A0A399D2D5</accession>
<dbReference type="Gene3D" id="2.40.30.170">
    <property type="match status" value="1"/>
</dbReference>
<comment type="caution">
    <text evidence="4">The sequence shown here is derived from an EMBL/GenBank/DDBJ whole genome shotgun (WGS) entry which is preliminary data.</text>
</comment>
<dbReference type="PANTHER" id="PTHR30097">
    <property type="entry name" value="CATION EFFLUX SYSTEM PROTEIN CUSB"/>
    <property type="match status" value="1"/>
</dbReference>
<dbReference type="InterPro" id="IPR051909">
    <property type="entry name" value="MFP_Cation_Efflux"/>
</dbReference>
<keyword evidence="2" id="KW-0813">Transport</keyword>
<keyword evidence="5" id="KW-1185">Reference proteome</keyword>
<dbReference type="NCBIfam" id="TIGR01730">
    <property type="entry name" value="RND_mfp"/>
    <property type="match status" value="1"/>
</dbReference>
<dbReference type="GO" id="GO:0060003">
    <property type="term" value="P:copper ion export"/>
    <property type="evidence" value="ECO:0007669"/>
    <property type="project" value="TreeGrafter"/>
</dbReference>
<organism evidence="4 5">
    <name type="scientific">Mariniphaga sediminis</name>
    <dbReference type="NCBI Taxonomy" id="1628158"/>
    <lineage>
        <taxon>Bacteria</taxon>
        <taxon>Pseudomonadati</taxon>
        <taxon>Bacteroidota</taxon>
        <taxon>Bacteroidia</taxon>
        <taxon>Marinilabiliales</taxon>
        <taxon>Prolixibacteraceae</taxon>
        <taxon>Mariniphaga</taxon>
    </lineage>
</organism>
<name>A0A399D2D5_9BACT</name>
<dbReference type="Proteomes" id="UP000266441">
    <property type="component" value="Unassembled WGS sequence"/>
</dbReference>
<dbReference type="Gene3D" id="2.40.420.20">
    <property type="match status" value="1"/>
</dbReference>
<dbReference type="GO" id="GO:0022857">
    <property type="term" value="F:transmembrane transporter activity"/>
    <property type="evidence" value="ECO:0007669"/>
    <property type="project" value="InterPro"/>
</dbReference>
<dbReference type="Gene3D" id="2.40.50.100">
    <property type="match status" value="1"/>
</dbReference>
<sequence length="524" mass="58110">MQLLFIICSGICTSYYSLYNTTMKAILYSMVLMGLFFSSCQNQHTKEEAHGHSGEEASFQFTAYQSGWEVFAETEPFIKGQTSEILAHITNLSDFSPLKEGTVTASLIVGTKGIRQTLEKPTRDGIYLFNLQPDVTGSGRLLFEIATPDSSYSVTINGVTVFADEHDAFHEAEKVAISNPNAITFTKEQSWKINFATGMPQMIPFGEVIKTTARIQPAQGEEMILTAQTNGVVHFNRKILSEGIQVSNGQTLFNLAGSQLVDDNMRVRYNQAKNNYETAKANYERMAALAEENIVSQKALLDARNSFENVRLVFENLQQNFNENGQVVRSPQQGYIKHLYVSNGQYVNAGEPLVSITRNKNLFLKAELQQSYANNLPFIKTATIHSLTDDAVFTLKELNGEIISFGKNVSDENYLIPITIRVENRNSFIPGSFVEIYLKAQPDTEVLTVPNASLIEEQGSFSVLVQLSPEKFEKREVKTGSTDGIRTTIVSGLNLDDRIVLKGATLVNLAGVSNTLDPHAGHVH</sequence>